<evidence type="ECO:0000256" key="3">
    <source>
        <dbReference type="ARBA" id="ARBA00023172"/>
    </source>
</evidence>
<dbReference type="PROSITE" id="PS51900">
    <property type="entry name" value="CB"/>
    <property type="match status" value="1"/>
</dbReference>
<gene>
    <name evidence="7" type="ORF">ACFFJD_02005</name>
</gene>
<accession>A0ABV6H423</accession>
<evidence type="ECO:0000256" key="1">
    <source>
        <dbReference type="ARBA" id="ARBA00008857"/>
    </source>
</evidence>
<dbReference type="Gene3D" id="1.10.150.130">
    <property type="match status" value="1"/>
</dbReference>
<dbReference type="PANTHER" id="PTHR30349">
    <property type="entry name" value="PHAGE INTEGRASE-RELATED"/>
    <property type="match status" value="1"/>
</dbReference>
<evidence type="ECO:0000259" key="5">
    <source>
        <dbReference type="PROSITE" id="PS51898"/>
    </source>
</evidence>
<dbReference type="InterPro" id="IPR010998">
    <property type="entry name" value="Integrase_recombinase_N"/>
</dbReference>
<evidence type="ECO:0000313" key="7">
    <source>
        <dbReference type="EMBL" id="MFC0313626.1"/>
    </source>
</evidence>
<comment type="similarity">
    <text evidence="1">Belongs to the 'phage' integrase family.</text>
</comment>
<dbReference type="InterPro" id="IPR013762">
    <property type="entry name" value="Integrase-like_cat_sf"/>
</dbReference>
<name>A0ABV6H423_9ACTN</name>
<organism evidence="7 8">
    <name type="scientific">Gordonia phosphorivorans</name>
    <dbReference type="NCBI Taxonomy" id="1056982"/>
    <lineage>
        <taxon>Bacteria</taxon>
        <taxon>Bacillati</taxon>
        <taxon>Actinomycetota</taxon>
        <taxon>Actinomycetes</taxon>
        <taxon>Mycobacteriales</taxon>
        <taxon>Gordoniaceae</taxon>
        <taxon>Gordonia</taxon>
    </lineage>
</organism>
<dbReference type="InterPro" id="IPR050090">
    <property type="entry name" value="Tyrosine_recombinase_XerCD"/>
</dbReference>
<dbReference type="Gene3D" id="1.10.443.10">
    <property type="entry name" value="Intergrase catalytic core"/>
    <property type="match status" value="1"/>
</dbReference>
<keyword evidence="2 4" id="KW-0238">DNA-binding</keyword>
<evidence type="ECO:0000259" key="6">
    <source>
        <dbReference type="PROSITE" id="PS51900"/>
    </source>
</evidence>
<comment type="caution">
    <text evidence="7">The sequence shown here is derived from an EMBL/GenBank/DDBJ whole genome shotgun (WGS) entry which is preliminary data.</text>
</comment>
<dbReference type="PROSITE" id="PS51898">
    <property type="entry name" value="TYR_RECOMBINASE"/>
    <property type="match status" value="1"/>
</dbReference>
<evidence type="ECO:0000313" key="8">
    <source>
        <dbReference type="Proteomes" id="UP001589783"/>
    </source>
</evidence>
<sequence>MSSTVSGDFPDWFDRYLQSRRRLKKSPHTLAAIRSDFTVIGRHLAAGAPLGQLGVERLTGRRLEAAFARYADDYAANSYLRARSTWMQLCQWLANQQLIVGPSPMRNVEAVKPESGPPKSLTFDQFQDLLGAVDQVNAPPQSWPELEKAIILLGVLAGPREAELRALNIGDIRMSEQGPVLHIHGKGNKRRQVPVEVAALAILGSYLQTRERLFGATRRRGDPEEPLTRFAPTDPLFVGSDGQRLTRGSMQYRMVRAFSRAGITRPEGALMHTLRHSYATALADAGIDTYKLRALLGHESLNSTQRYIAAAGQDHRSAAAANSLYRLVNEPE</sequence>
<keyword evidence="3" id="KW-0233">DNA recombination</keyword>
<dbReference type="InterPro" id="IPR011010">
    <property type="entry name" value="DNA_brk_join_enz"/>
</dbReference>
<feature type="domain" description="Core-binding (CB)" evidence="6">
    <location>
        <begin position="7"/>
        <end position="94"/>
    </location>
</feature>
<dbReference type="PANTHER" id="PTHR30349:SF41">
    <property type="entry name" value="INTEGRASE_RECOMBINASE PROTEIN MJ0367-RELATED"/>
    <property type="match status" value="1"/>
</dbReference>
<dbReference type="InterPro" id="IPR044068">
    <property type="entry name" value="CB"/>
</dbReference>
<dbReference type="InterPro" id="IPR002104">
    <property type="entry name" value="Integrase_catalytic"/>
</dbReference>
<evidence type="ECO:0000256" key="4">
    <source>
        <dbReference type="PROSITE-ProRule" id="PRU01248"/>
    </source>
</evidence>
<evidence type="ECO:0000256" key="2">
    <source>
        <dbReference type="ARBA" id="ARBA00023125"/>
    </source>
</evidence>
<protein>
    <submittedName>
        <fullName evidence="7">Tyrosine-type recombinase/integrase</fullName>
    </submittedName>
</protein>
<dbReference type="Pfam" id="PF00589">
    <property type="entry name" value="Phage_integrase"/>
    <property type="match status" value="1"/>
</dbReference>
<dbReference type="Proteomes" id="UP001589783">
    <property type="component" value="Unassembled WGS sequence"/>
</dbReference>
<dbReference type="RefSeq" id="WP_382360149.1">
    <property type="nucleotide sequence ID" value="NZ_JBHLWV010000006.1"/>
</dbReference>
<proteinExistence type="inferred from homology"/>
<reference evidence="7 8" key="1">
    <citation type="submission" date="2024-09" db="EMBL/GenBank/DDBJ databases">
        <authorList>
            <person name="Sun Q."/>
            <person name="Mori K."/>
        </authorList>
    </citation>
    <scope>NUCLEOTIDE SEQUENCE [LARGE SCALE GENOMIC DNA]</scope>
    <source>
        <strain evidence="7 8">CCM 7957</strain>
    </source>
</reference>
<dbReference type="SUPFAM" id="SSF56349">
    <property type="entry name" value="DNA breaking-rejoining enzymes"/>
    <property type="match status" value="1"/>
</dbReference>
<dbReference type="EMBL" id="JBHLWV010000006">
    <property type="protein sequence ID" value="MFC0313626.1"/>
    <property type="molecule type" value="Genomic_DNA"/>
</dbReference>
<keyword evidence="8" id="KW-1185">Reference proteome</keyword>
<feature type="domain" description="Tyr recombinase" evidence="5">
    <location>
        <begin position="116"/>
        <end position="320"/>
    </location>
</feature>